<protein>
    <submittedName>
        <fullName evidence="2">Nucleoside-diphosphate sugar epimerase</fullName>
    </submittedName>
</protein>
<dbReference type="Pfam" id="PF13460">
    <property type="entry name" value="NAD_binding_10"/>
    <property type="match status" value="1"/>
</dbReference>
<dbReference type="InterPro" id="IPR016040">
    <property type="entry name" value="NAD(P)-bd_dom"/>
</dbReference>
<comment type="caution">
    <text evidence="2">The sequence shown here is derived from an EMBL/GenBank/DDBJ whole genome shotgun (WGS) entry which is preliminary data.</text>
</comment>
<gene>
    <name evidence="2" type="ORF">FMM05_18725</name>
</gene>
<dbReference type="OrthoDB" id="9798632at2"/>
<evidence type="ECO:0000259" key="1">
    <source>
        <dbReference type="Pfam" id="PF13460"/>
    </source>
</evidence>
<dbReference type="AlphaFoldDB" id="A0A552UVF5"/>
<dbReference type="Gene3D" id="3.40.50.720">
    <property type="entry name" value="NAD(P)-binding Rossmann-like Domain"/>
    <property type="match status" value="1"/>
</dbReference>
<dbReference type="SUPFAM" id="SSF51735">
    <property type="entry name" value="NAD(P)-binding Rossmann-fold domains"/>
    <property type="match status" value="1"/>
</dbReference>
<keyword evidence="3" id="KW-1185">Reference proteome</keyword>
<dbReference type="Proteomes" id="UP000320643">
    <property type="component" value="Unassembled WGS sequence"/>
</dbReference>
<accession>A0A552UVF5</accession>
<dbReference type="PANTHER" id="PTHR14097">
    <property type="entry name" value="OXIDOREDUCTASE HTATIP2"/>
    <property type="match status" value="1"/>
</dbReference>
<evidence type="ECO:0000313" key="2">
    <source>
        <dbReference type="EMBL" id="TRW22221.1"/>
    </source>
</evidence>
<proteinExistence type="predicted"/>
<name>A0A552UVF5_9FLAO</name>
<dbReference type="PANTHER" id="PTHR14097:SF7">
    <property type="entry name" value="OXIDOREDUCTASE HTATIP2"/>
    <property type="match status" value="1"/>
</dbReference>
<sequence length="219" mass="24073">MPKTAIILGASGATGGEVLQLLLNDDRYGKVKLFNRSSINIQHPKIEENIINIFELDKHADYFTADEVYCCIGTTKAKTPDKETYYKIDYGIPAAAAKLAKANGIGTFILVSAIGANKNSSIFYVRIKGEVEETVINEHIANTHILQPSLIVAQRKDNRVMEKVMIGLFALLNPLLFGGAAKYKSIKASQIAKAMVWLANNRYEKLIVTSDKIAELAAK</sequence>
<organism evidence="2 3">
    <name type="scientific">Flavobacterium zepuense</name>
    <dbReference type="NCBI Taxonomy" id="2593302"/>
    <lineage>
        <taxon>Bacteria</taxon>
        <taxon>Pseudomonadati</taxon>
        <taxon>Bacteroidota</taxon>
        <taxon>Flavobacteriia</taxon>
        <taxon>Flavobacteriales</taxon>
        <taxon>Flavobacteriaceae</taxon>
        <taxon>Flavobacterium</taxon>
    </lineage>
</organism>
<evidence type="ECO:0000313" key="3">
    <source>
        <dbReference type="Proteomes" id="UP000320643"/>
    </source>
</evidence>
<dbReference type="InterPro" id="IPR036291">
    <property type="entry name" value="NAD(P)-bd_dom_sf"/>
</dbReference>
<dbReference type="RefSeq" id="WP_143374958.1">
    <property type="nucleotide sequence ID" value="NZ_VJVZ01000014.1"/>
</dbReference>
<reference evidence="2 3" key="1">
    <citation type="submission" date="2019-07" db="EMBL/GenBank/DDBJ databases">
        <title>Flavobacterium sp. nov., isolated from glacier ice.</title>
        <authorList>
            <person name="Liu Q."/>
            <person name="Xin Y.-H."/>
        </authorList>
    </citation>
    <scope>NUCLEOTIDE SEQUENCE [LARGE SCALE GENOMIC DNA]</scope>
    <source>
        <strain evidence="2 3">ZT4R6</strain>
    </source>
</reference>
<feature type="domain" description="NAD(P)-binding" evidence="1">
    <location>
        <begin position="9"/>
        <end position="138"/>
    </location>
</feature>
<dbReference type="EMBL" id="VJVZ01000014">
    <property type="protein sequence ID" value="TRW22221.1"/>
    <property type="molecule type" value="Genomic_DNA"/>
</dbReference>